<evidence type="ECO:0000256" key="1">
    <source>
        <dbReference type="SAM" id="MobiDB-lite"/>
    </source>
</evidence>
<keyword evidence="2" id="KW-0732">Signal</keyword>
<evidence type="ECO:0000313" key="4">
    <source>
        <dbReference type="Proteomes" id="UP001301152"/>
    </source>
</evidence>
<sequence>MTNIRSHFCTFFLALIFCVVSPARAAQPLYGKNLIVSAPCLSALHITTSATLRSDAEPELPVPAGVTITTDPKTSSIVIIQKECAAQPLTIKTRPELPLTLDNTGKTPVTLDDRSSTVFIKAGSAPLEMGRAGELGLIATGGPVTIRTLSASARIRQEASATLTINEVAAPALALYLGDQSSFLAKAGHLQALEVTSASTKNAVFHITTEIGIFRTVSEGDIVVDRVSGTLATERGSSGRIMPNAAAPKGKQRADTANALPQ</sequence>
<feature type="region of interest" description="Disordered" evidence="1">
    <location>
        <begin position="234"/>
        <end position="262"/>
    </location>
</feature>
<reference evidence="3 4" key="1">
    <citation type="submission" date="2022-11" db="EMBL/GenBank/DDBJ databases">
        <title>Genome sequencing of Acetobacter type strain.</title>
        <authorList>
            <person name="Heo J."/>
            <person name="Lee D."/>
            <person name="Han B.-H."/>
            <person name="Hong S.-B."/>
            <person name="Kwon S.-W."/>
        </authorList>
    </citation>
    <scope>NUCLEOTIDE SEQUENCE [LARGE SCALE GENOMIC DNA]</scope>
    <source>
        <strain evidence="3 4">KACC 21253</strain>
    </source>
</reference>
<proteinExistence type="predicted"/>
<evidence type="ECO:0008006" key="5">
    <source>
        <dbReference type="Google" id="ProtNLM"/>
    </source>
</evidence>
<comment type="caution">
    <text evidence="3">The sequence shown here is derived from an EMBL/GenBank/DDBJ whole genome shotgun (WGS) entry which is preliminary data.</text>
</comment>
<dbReference type="Proteomes" id="UP001301152">
    <property type="component" value="Unassembled WGS sequence"/>
</dbReference>
<gene>
    <name evidence="3" type="ORF">OQ497_01110</name>
</gene>
<dbReference type="EMBL" id="JAPIUZ010000001">
    <property type="protein sequence ID" value="MCX2562569.1"/>
    <property type="molecule type" value="Genomic_DNA"/>
</dbReference>
<dbReference type="RefSeq" id="WP_173559390.1">
    <property type="nucleotide sequence ID" value="NZ_JAPIUZ010000001.1"/>
</dbReference>
<feature type="signal peptide" evidence="2">
    <location>
        <begin position="1"/>
        <end position="25"/>
    </location>
</feature>
<feature type="chain" id="PRO_5046429152" description="Auto-transporter adhesin head GIN domain-containing protein" evidence="2">
    <location>
        <begin position="26"/>
        <end position="262"/>
    </location>
</feature>
<name>A0ABT3QBA8_9PROT</name>
<evidence type="ECO:0000256" key="2">
    <source>
        <dbReference type="SAM" id="SignalP"/>
    </source>
</evidence>
<evidence type="ECO:0000313" key="3">
    <source>
        <dbReference type="EMBL" id="MCX2562569.1"/>
    </source>
</evidence>
<organism evidence="3 4">
    <name type="scientific">Acetobacter thailandicus</name>
    <dbReference type="NCBI Taxonomy" id="1502842"/>
    <lineage>
        <taxon>Bacteria</taxon>
        <taxon>Pseudomonadati</taxon>
        <taxon>Pseudomonadota</taxon>
        <taxon>Alphaproteobacteria</taxon>
        <taxon>Acetobacterales</taxon>
        <taxon>Acetobacteraceae</taxon>
        <taxon>Acetobacter</taxon>
    </lineage>
</organism>
<accession>A0ABT3QBA8</accession>
<protein>
    <recommendedName>
        <fullName evidence="5">Auto-transporter adhesin head GIN domain-containing protein</fullName>
    </recommendedName>
</protein>
<keyword evidence="4" id="KW-1185">Reference proteome</keyword>